<dbReference type="PANTHER" id="PTHR46082">
    <property type="entry name" value="ATP/GTP-BINDING PROTEIN-RELATED"/>
    <property type="match status" value="1"/>
</dbReference>
<dbReference type="RefSeq" id="WP_281892873.1">
    <property type="nucleotide sequence ID" value="NZ_BSDI01000004.1"/>
</dbReference>
<proteinExistence type="predicted"/>
<reference evidence="4" key="1">
    <citation type="submission" date="2022-12" db="EMBL/GenBank/DDBJ databases">
        <title>New Phytohabitans aurantiacus sp. RD004123 nov., an actinomycete isolated from soil.</title>
        <authorList>
            <person name="Triningsih D.W."/>
            <person name="Harunari E."/>
            <person name="Igarashi Y."/>
        </authorList>
    </citation>
    <scope>NUCLEOTIDE SEQUENCE</scope>
    <source>
        <strain evidence="4">RD004123</strain>
    </source>
</reference>
<dbReference type="NCBIfam" id="NF047398">
    <property type="entry name" value="AAA_KGGVGR"/>
    <property type="match status" value="1"/>
</dbReference>
<dbReference type="InterPro" id="IPR027417">
    <property type="entry name" value="P-loop_NTPase"/>
</dbReference>
<dbReference type="PANTHER" id="PTHR46082:SF6">
    <property type="entry name" value="AAA+ ATPASE DOMAIN-CONTAINING PROTEIN-RELATED"/>
    <property type="match status" value="1"/>
</dbReference>
<protein>
    <recommendedName>
        <fullName evidence="6">ATP/GTP-binding protein</fullName>
    </recommendedName>
</protein>
<evidence type="ECO:0008006" key="6">
    <source>
        <dbReference type="Google" id="ProtNLM"/>
    </source>
</evidence>
<dbReference type="Gene3D" id="3.40.50.300">
    <property type="entry name" value="P-loop containing nucleotide triphosphate hydrolases"/>
    <property type="match status" value="2"/>
</dbReference>
<name>A0ABQ5QPH8_9ACTN</name>
<feature type="domain" description="TIR" evidence="3">
    <location>
        <begin position="346"/>
        <end position="457"/>
    </location>
</feature>
<dbReference type="InterPro" id="IPR000157">
    <property type="entry name" value="TIR_dom"/>
</dbReference>
<dbReference type="InterPro" id="IPR011990">
    <property type="entry name" value="TPR-like_helical_dom_sf"/>
</dbReference>
<dbReference type="SUPFAM" id="SSF52200">
    <property type="entry name" value="Toll/Interleukin receptor TIR domain"/>
    <property type="match status" value="1"/>
</dbReference>
<dbReference type="Pfam" id="PF13676">
    <property type="entry name" value="TIR_2"/>
    <property type="match status" value="1"/>
</dbReference>
<dbReference type="NCBIfam" id="NF040586">
    <property type="entry name" value="FxSxx_TPR"/>
    <property type="match status" value="1"/>
</dbReference>
<gene>
    <name evidence="4" type="ORF">Pa4123_10780</name>
</gene>
<dbReference type="Pfam" id="PF13424">
    <property type="entry name" value="TPR_12"/>
    <property type="match status" value="3"/>
</dbReference>
<feature type="domain" description="NB-ARC" evidence="2">
    <location>
        <begin position="515"/>
        <end position="666"/>
    </location>
</feature>
<dbReference type="SUPFAM" id="SSF52540">
    <property type="entry name" value="P-loop containing nucleoside triphosphate hydrolases"/>
    <property type="match status" value="2"/>
</dbReference>
<accession>A0ABQ5QPH8</accession>
<organism evidence="4 5">
    <name type="scientific">Phytohabitans aurantiacus</name>
    <dbReference type="NCBI Taxonomy" id="3016789"/>
    <lineage>
        <taxon>Bacteria</taxon>
        <taxon>Bacillati</taxon>
        <taxon>Actinomycetota</taxon>
        <taxon>Actinomycetes</taxon>
        <taxon>Micromonosporales</taxon>
        <taxon>Micromonosporaceae</taxon>
    </lineage>
</organism>
<dbReference type="Gene3D" id="3.40.50.10140">
    <property type="entry name" value="Toll/interleukin-1 receptor homology (TIR) domain"/>
    <property type="match status" value="1"/>
</dbReference>
<feature type="region of interest" description="Disordered" evidence="1">
    <location>
        <begin position="474"/>
        <end position="505"/>
    </location>
</feature>
<evidence type="ECO:0000313" key="5">
    <source>
        <dbReference type="Proteomes" id="UP001144280"/>
    </source>
</evidence>
<evidence type="ECO:0000259" key="3">
    <source>
        <dbReference type="Pfam" id="PF13676"/>
    </source>
</evidence>
<dbReference type="Proteomes" id="UP001144280">
    <property type="component" value="Unassembled WGS sequence"/>
</dbReference>
<dbReference type="InterPro" id="IPR002182">
    <property type="entry name" value="NB-ARC"/>
</dbReference>
<sequence>MTARATASPADSAPAGGTIITFYSYKGGTGRTMAMANVAWILASNGLRVLIVDWDLESPGLHKYFHPFLTDKDLRASAGVIDMIRGHAEAMMRPIHDTETTQWLETHADVLSYVLPVEWSFRDKGFIELLPAGQQDSSYTETVRTFDWTAFYERLAGNAFLEALARNMRANYDYILIDSRTGVSDAAGICTVLLPDSVVDCFTMNAQSIDGAVAIAHSIVRQRVERPVRILPVPMRVEDAEQVKLDAGRDHARQNFAPFLGRDPEEVNRYWGDIEIPYKSFYAYEEILAPFGDRSHQEGSLLAAYERLTRIITRSQVQQVDAIEERVRRRWLAAFERRRTAGALDIFISYAAVDRMWAEWIAGEANDAGLRASMREIDSQPFPEPGNDPPSFLSNTSRAIVLLSEDYIASVKSATTWKTLAAREPVGGRPFIVPLRLDNVRLEAPFDEHIPIDLSGLHEQRAIDVVREALQQPVYPRSATPTEPDAPRRRFPATEPPLWSVPQRNGTFTGRRRALEALRNRMAASGSMANPQALHGLGGVGKTQIALEYAHRFKADYDIVWWVSAQQTSLVRASLSNLADALGRRAGESVTERIRSALEALRQGVPYRRWLIIFDNADDPDELREYVPQGHGHVLVTTRDNAWSRVAQMVDIGVFGREESVALLQRRIPNLPTADAETVAERLGDLPLAIEQAGAWLAATAMPVSHYLELLETQPLRMLEEDLPSDYQQSAAQPWLVSLDSLRQRSPAAAKLLEVCAFFASEPIPISLLYSDRFISMLLPFDPSLRERMLMAKAIREISRYALARVDTGRPAVGSQRRASDRSDEGGQSIQLHRLMQAVIRARLSPDERDENRKHVHEILAAANPDGPDEPENWPTYAELWPHLLPSKTLDSDLPDVRQLVYDMCRYMWKSYDYPTSQFLAEQAVEKWEEAFGADDPLTLMMRFNLATALRLQANYTPAYEIDRDIYARLGRVVGEDHPYTLMAGGNLAADLRARGELHEAHRLDEAIEARWRETFGDDYPRTLIAGHNLAVSLRLIGNLQDALRLQERILRLRRAVHGDQHPYTLYSSSNYGRDLRDTGDLRESHRVLETALERHRRVLGEDHPETLRTAKNLAVTLRKLGEFERAHALSAETLEGSQRLFGPHHPDTLACGMNLACDEAALGHDRNARRRATPIVDLSRQTGGENHFATLAYANNLAIFMRKTGDAAGAHSITTDVINRFMATVGHEHPYTLAALLNNGNDDYDLGNYAEARSSDERAYAEFTRVLGPEHPDTLAAASNLVASRRADGDPGAARELLAGILNTYDRVLGAHHPNTIAAREGRRLSCDLEPPPT</sequence>
<keyword evidence="5" id="KW-1185">Reference proteome</keyword>
<evidence type="ECO:0000256" key="1">
    <source>
        <dbReference type="SAM" id="MobiDB-lite"/>
    </source>
</evidence>
<dbReference type="InterPro" id="IPR035897">
    <property type="entry name" value="Toll_tir_struct_dom_sf"/>
</dbReference>
<comment type="caution">
    <text evidence="4">The sequence shown here is derived from an EMBL/GenBank/DDBJ whole genome shotgun (WGS) entry which is preliminary data.</text>
</comment>
<dbReference type="Pfam" id="PF13374">
    <property type="entry name" value="TPR_10"/>
    <property type="match status" value="1"/>
</dbReference>
<evidence type="ECO:0000259" key="2">
    <source>
        <dbReference type="Pfam" id="PF00931"/>
    </source>
</evidence>
<dbReference type="EMBL" id="BSDI01000004">
    <property type="protein sequence ID" value="GLH95806.1"/>
    <property type="molecule type" value="Genomic_DNA"/>
</dbReference>
<dbReference type="SUPFAM" id="SSF48452">
    <property type="entry name" value="TPR-like"/>
    <property type="match status" value="4"/>
</dbReference>
<dbReference type="Gene3D" id="1.25.40.10">
    <property type="entry name" value="Tetratricopeptide repeat domain"/>
    <property type="match status" value="3"/>
</dbReference>
<dbReference type="Pfam" id="PF00931">
    <property type="entry name" value="NB-ARC"/>
    <property type="match status" value="1"/>
</dbReference>
<evidence type="ECO:0000313" key="4">
    <source>
        <dbReference type="EMBL" id="GLH95806.1"/>
    </source>
</evidence>
<dbReference type="InterPro" id="IPR053137">
    <property type="entry name" value="NLR-like"/>
</dbReference>